<name>A0A831A112_ERWAM</name>
<evidence type="ECO:0000313" key="2">
    <source>
        <dbReference type="Proteomes" id="UP000013111"/>
    </source>
</evidence>
<dbReference type="EMBL" id="CAPB01000014">
    <property type="protein sequence ID" value="CCO93628.1"/>
    <property type="molecule type" value="Genomic_DNA"/>
</dbReference>
<protein>
    <submittedName>
        <fullName evidence="1">Uncharacterized protein</fullName>
    </submittedName>
</protein>
<accession>A0A831A112</accession>
<comment type="caution">
    <text evidence="1">The sequence shown here is derived from an EMBL/GenBank/DDBJ whole genome shotgun (WGS) entry which is preliminary data.</text>
</comment>
<proteinExistence type="predicted"/>
<gene>
    <name evidence="1" type="ORF">BN437_1693</name>
</gene>
<reference evidence="1 2" key="2">
    <citation type="submission" date="2013-04" db="EMBL/GenBank/DDBJ databases">
        <title>Comparative genomics of 12 strains of Erwinia amylovora identifies a pan-genome with a large conserved core and provides insights into host specificity.</title>
        <authorList>
            <person name="Mann R.A."/>
            <person name="Smits T.H.M."/>
            <person name="Buehlmann A."/>
            <person name="Blom J."/>
            <person name="Goesmann A."/>
            <person name="Frey J.E."/>
            <person name="Plummer K.M."/>
            <person name="Beer S.V."/>
            <person name="Luck J."/>
            <person name="Duffy B."/>
            <person name="Rodoni B."/>
        </authorList>
    </citation>
    <scope>NUCLEOTIDE SEQUENCE [LARGE SCALE GENOMIC DNA]</scope>
    <source>
        <strain evidence="2">CFBP 1232</strain>
    </source>
</reference>
<sequence>MASKAGYITSLARINQSAVKNRLYDVHCKSFFSITRTVYSTYSHKYAPSVLLW</sequence>
<dbReference type="AlphaFoldDB" id="A0A831A112"/>
<reference evidence="1 2" key="1">
    <citation type="submission" date="2012-11" db="EMBL/GenBank/DDBJ databases">
        <authorList>
            <person name="Linke B."/>
        </authorList>
    </citation>
    <scope>NUCLEOTIDE SEQUENCE [LARGE SCALE GENOMIC DNA]</scope>
    <source>
        <strain evidence="2">CFBP 1232</strain>
    </source>
</reference>
<evidence type="ECO:0000313" key="1">
    <source>
        <dbReference type="EMBL" id="CCO93628.1"/>
    </source>
</evidence>
<dbReference type="Proteomes" id="UP000013111">
    <property type="component" value="Unassembled WGS sequence"/>
</dbReference>
<organism evidence="1 2">
    <name type="scientific">Erwinia amylovora NBRC 12687 = CFBP 1232</name>
    <dbReference type="NCBI Taxonomy" id="1219359"/>
    <lineage>
        <taxon>Bacteria</taxon>
        <taxon>Pseudomonadati</taxon>
        <taxon>Pseudomonadota</taxon>
        <taxon>Gammaproteobacteria</taxon>
        <taxon>Enterobacterales</taxon>
        <taxon>Erwiniaceae</taxon>
        <taxon>Erwinia</taxon>
    </lineage>
</organism>